<evidence type="ECO:0000256" key="4">
    <source>
        <dbReference type="ARBA" id="ARBA00022692"/>
    </source>
</evidence>
<evidence type="ECO:0000313" key="9">
    <source>
        <dbReference type="EMBL" id="AXK83018.1"/>
    </source>
</evidence>
<feature type="compositionally biased region" description="Basic residues" evidence="7">
    <location>
        <begin position="679"/>
        <end position="690"/>
    </location>
</feature>
<keyword evidence="5 8" id="KW-1133">Transmembrane helix</keyword>
<keyword evidence="4 8" id="KW-0812">Transmembrane</keyword>
<keyword evidence="6 8" id="KW-0472">Membrane</keyword>
<dbReference type="Gene3D" id="3.90.550.10">
    <property type="entry name" value="Spore Coat Polysaccharide Biosynthesis Protein SpsA, Chain A"/>
    <property type="match status" value="1"/>
</dbReference>
<dbReference type="AlphaFoldDB" id="A0A346A1H1"/>
<dbReference type="GO" id="GO:0016020">
    <property type="term" value="C:membrane"/>
    <property type="evidence" value="ECO:0007669"/>
    <property type="project" value="UniProtKB-SubCell"/>
</dbReference>
<comment type="subcellular location">
    <subcellularLocation>
        <location evidence="1">Membrane</location>
        <topology evidence="1">Multi-pass membrane protein</topology>
    </subcellularLocation>
</comment>
<evidence type="ECO:0000256" key="2">
    <source>
        <dbReference type="ARBA" id="ARBA00022676"/>
    </source>
</evidence>
<accession>A0A346A1H1</accession>
<organism evidence="9 10">
    <name type="scientific">Pseudolabrys taiwanensis</name>
    <dbReference type="NCBI Taxonomy" id="331696"/>
    <lineage>
        <taxon>Bacteria</taxon>
        <taxon>Pseudomonadati</taxon>
        <taxon>Pseudomonadota</taxon>
        <taxon>Alphaproteobacteria</taxon>
        <taxon>Hyphomicrobiales</taxon>
        <taxon>Xanthobacteraceae</taxon>
        <taxon>Pseudolabrys</taxon>
    </lineage>
</organism>
<keyword evidence="2" id="KW-0328">Glycosyltransferase</keyword>
<evidence type="ECO:0000256" key="5">
    <source>
        <dbReference type="ARBA" id="ARBA00022989"/>
    </source>
</evidence>
<evidence type="ECO:0000256" key="3">
    <source>
        <dbReference type="ARBA" id="ARBA00022679"/>
    </source>
</evidence>
<dbReference type="InterPro" id="IPR029044">
    <property type="entry name" value="Nucleotide-diphossugar_trans"/>
</dbReference>
<gene>
    <name evidence="9" type="ORF">DW352_22335</name>
</gene>
<evidence type="ECO:0000313" key="10">
    <source>
        <dbReference type="Proteomes" id="UP000254889"/>
    </source>
</evidence>
<dbReference type="InterPro" id="IPR050321">
    <property type="entry name" value="Glycosyltr_2/OpgH_subfam"/>
</dbReference>
<feature type="transmembrane region" description="Helical" evidence="8">
    <location>
        <begin position="592"/>
        <end position="612"/>
    </location>
</feature>
<dbReference type="OrthoDB" id="7431422at2"/>
<keyword evidence="3 9" id="KW-0808">Transferase</keyword>
<dbReference type="PANTHER" id="PTHR43867">
    <property type="entry name" value="CELLULOSE SYNTHASE CATALYTIC SUBUNIT A [UDP-FORMING]"/>
    <property type="match status" value="1"/>
</dbReference>
<reference evidence="9 10" key="1">
    <citation type="submission" date="2018-07" db="EMBL/GenBank/DDBJ databases">
        <authorList>
            <person name="Quirk P.G."/>
            <person name="Krulwich T.A."/>
        </authorList>
    </citation>
    <scope>NUCLEOTIDE SEQUENCE [LARGE SCALE GENOMIC DNA]</scope>
    <source>
        <strain evidence="9 10">CC-BB4</strain>
    </source>
</reference>
<evidence type="ECO:0000256" key="7">
    <source>
        <dbReference type="SAM" id="MobiDB-lite"/>
    </source>
</evidence>
<dbReference type="SUPFAM" id="SSF53448">
    <property type="entry name" value="Nucleotide-diphospho-sugar transferases"/>
    <property type="match status" value="1"/>
</dbReference>
<evidence type="ECO:0000256" key="1">
    <source>
        <dbReference type="ARBA" id="ARBA00004141"/>
    </source>
</evidence>
<evidence type="ECO:0000256" key="8">
    <source>
        <dbReference type="SAM" id="Phobius"/>
    </source>
</evidence>
<sequence length="715" mass="77886">MSVAVFATRAGVRAAFKPGAAGVPATDDLPPDGSFPELACIRRHVPPAGLAMAEMRAERVGAGADVALVAAGVISEEDYARALAAALETAFEPLDGALRGRCPVDDVRLIEGAAAGLLPLAEEEGLTLVLAPRGVAARRIVQIAKDDPRWPKRFRFTTRERMVRFVLRHAGATLVARACNRLKNEMPLFSAAAPHPPSRIAARVALALVAAAATVAPSATLLALSPILALVFLGWLGLRLISAATEQSRPKPLPAVADIELPIYTIIAALYREARSVEGLLNAIARIDYPIEKLDVILAVEADDLETRSAIARCRSRLPITVIPVPAAAPRTKPKALNAALPFARGAFTVVYDAEDRPEPDQLRRALRAFGRHGDELACVQARLSIDNTSDSWLTRLFTAEYAAHFDVFLNGLSHLGLPLPLGGSSNHFYTDVLRKIGAWDPYNVTEDADLGMRLARLGYRSAVIDSTTYEEAPARLGPWLRQRTRWFKGWMQTWCVHMRQPRRLLHDLGPAGFFAFQFAVGGNVLGALVHPFFLAGAVAFVIAGPPAGEENETTVAILAALYGINVLVGYFTSALLAWIGLSRRGLLPTAWILLLTPLNWLLLSIAAWRAAYQFVAAPYRWEKTEHGLAKSSRRIDALVRSLTDLERQLRGKAATSTHSLSKKARERIAALRWTSRQSAHKRRPRARMRGRLDTRERSTGLPEESSAGQSSRSE</sequence>
<dbReference type="EMBL" id="CP031417">
    <property type="protein sequence ID" value="AXK83018.1"/>
    <property type="molecule type" value="Genomic_DNA"/>
</dbReference>
<dbReference type="GO" id="GO:0016757">
    <property type="term" value="F:glycosyltransferase activity"/>
    <property type="evidence" value="ECO:0007669"/>
    <property type="project" value="UniProtKB-KW"/>
</dbReference>
<name>A0A346A1H1_9HYPH</name>
<feature type="region of interest" description="Disordered" evidence="7">
    <location>
        <begin position="675"/>
        <end position="715"/>
    </location>
</feature>
<dbReference type="KEGG" id="ptaw:DW352_22335"/>
<dbReference type="Pfam" id="PF13641">
    <property type="entry name" value="Glyco_tranf_2_3"/>
    <property type="match status" value="1"/>
</dbReference>
<feature type="transmembrane region" description="Helical" evidence="8">
    <location>
        <begin position="556"/>
        <end position="580"/>
    </location>
</feature>
<evidence type="ECO:0000256" key="6">
    <source>
        <dbReference type="ARBA" id="ARBA00023136"/>
    </source>
</evidence>
<dbReference type="PANTHER" id="PTHR43867:SF2">
    <property type="entry name" value="CELLULOSE SYNTHASE CATALYTIC SUBUNIT A [UDP-FORMING]"/>
    <property type="match status" value="1"/>
</dbReference>
<dbReference type="RefSeq" id="WP_115693397.1">
    <property type="nucleotide sequence ID" value="NZ_CP031417.1"/>
</dbReference>
<proteinExistence type="predicted"/>
<dbReference type="Proteomes" id="UP000254889">
    <property type="component" value="Chromosome"/>
</dbReference>
<feature type="transmembrane region" description="Helical" evidence="8">
    <location>
        <begin position="513"/>
        <end position="544"/>
    </location>
</feature>
<keyword evidence="10" id="KW-1185">Reference proteome</keyword>
<protein>
    <submittedName>
        <fullName evidence="9">Glycosyltransferase</fullName>
    </submittedName>
</protein>